<evidence type="ECO:0008006" key="5">
    <source>
        <dbReference type="Google" id="ProtNLM"/>
    </source>
</evidence>
<sequence length="726" mass="77426">MSIGNTVGNATDVRPEGELLTITGLRPRGEDDSNEPVLDAVISMLRLIPGTDLAVEAGAEVLPGSEGPATLMVRLHSSVSAMPEELAVVLDEDVTTDWIARPDVVREHVWRGRPEAAAVGFRTRVESSSRWDTAEAVSLRDRARLWKALSLWSGGRIDVTVAALDQQWFTMSVTLVGVSAPPLGLLAALRDGFPGLIFTPDTPELPGGDEVSFRCDESEVRLALLLPVGPDAPVGFLAGAPAGMPVSVTVEHKSRKPGGTVTVGIAKTDAGLPVDVSLSDAELLRHMHIVGATGTGKSTLLAGLVHQLAHSDNGALVLDPHGTLVDRILAELPAAAAERCTVVRAADLDHPMPLNPLSASDEVSLATAISDIGAMFQELFDPRETGIVGPRFIDRVGHALRGLVVLRGDRASLLDVPLILSDKAMIAEVMKKLTDPRELVWWKNEIGKQRSSSEYGDLVAWVNSKFEMFSASPALAQILASGQDVYDPIGAMDSGQIILVDLAKGQMGASASRLLGYLLLNRFWVAAMNRKTDRRFHVIVDEAHSVMAGSLVNMLSEGRKFGISVTAAHQYLGQLDKEVTQALTGNVGTSVIFRANGPHVAEHEATTGGAVSASTLANLPMFHAIVTRNDADNVSAAPFTMSVDPRLRPQTCEKASLDAVMEDSYRHLRDLDLSRLNPADFVSESAEAAPAAGGSFLDEWLDKRKARAQDAQAEAAVSNDETTSDD</sequence>
<evidence type="ECO:0000313" key="3">
    <source>
        <dbReference type="EMBL" id="GAA4758908.1"/>
    </source>
</evidence>
<dbReference type="Pfam" id="PF01935">
    <property type="entry name" value="DUF87"/>
    <property type="match status" value="1"/>
</dbReference>
<dbReference type="RefSeq" id="WP_345314444.1">
    <property type="nucleotide sequence ID" value="NZ_BAABIE010000027.1"/>
</dbReference>
<dbReference type="Pfam" id="PF10412">
    <property type="entry name" value="TrwB_AAD_bind"/>
    <property type="match status" value="1"/>
</dbReference>
<dbReference type="EMBL" id="BAABIE010000027">
    <property type="protein sequence ID" value="GAA4758908.1"/>
    <property type="molecule type" value="Genomic_DNA"/>
</dbReference>
<dbReference type="CDD" id="cd01120">
    <property type="entry name" value="RecA-like_superfamily"/>
    <property type="match status" value="1"/>
</dbReference>
<organism evidence="3 4">
    <name type="scientific">Gordonia alkaliphila</name>
    <dbReference type="NCBI Taxonomy" id="1053547"/>
    <lineage>
        <taxon>Bacteria</taxon>
        <taxon>Bacillati</taxon>
        <taxon>Actinomycetota</taxon>
        <taxon>Actinomycetes</taxon>
        <taxon>Mycobacteriales</taxon>
        <taxon>Gordoniaceae</taxon>
        <taxon>Gordonia</taxon>
    </lineage>
</organism>
<dbReference type="PANTHER" id="PTHR30121">
    <property type="entry name" value="UNCHARACTERIZED PROTEIN YJGR-RELATED"/>
    <property type="match status" value="1"/>
</dbReference>
<feature type="domain" description="Type IV secretion system coupling protein TraD DNA-binding" evidence="2">
    <location>
        <begin position="526"/>
        <end position="607"/>
    </location>
</feature>
<dbReference type="InterPro" id="IPR002789">
    <property type="entry name" value="HerA_central"/>
</dbReference>
<protein>
    <recommendedName>
        <fullName evidence="5">Helicase HerA central domain-containing protein</fullName>
    </recommendedName>
</protein>
<comment type="caution">
    <text evidence="3">The sequence shown here is derived from an EMBL/GenBank/DDBJ whole genome shotgun (WGS) entry which is preliminary data.</text>
</comment>
<keyword evidence="4" id="KW-1185">Reference proteome</keyword>
<dbReference type="InterPro" id="IPR019476">
    <property type="entry name" value="T4SS_TraD_DNA-bd"/>
</dbReference>
<proteinExistence type="predicted"/>
<dbReference type="SUPFAM" id="SSF52540">
    <property type="entry name" value="P-loop containing nucleoside triphosphate hydrolases"/>
    <property type="match status" value="1"/>
</dbReference>
<evidence type="ECO:0000259" key="2">
    <source>
        <dbReference type="Pfam" id="PF10412"/>
    </source>
</evidence>
<dbReference type="PANTHER" id="PTHR30121:SF11">
    <property type="entry name" value="AAA+ ATPASE DOMAIN-CONTAINING PROTEIN"/>
    <property type="match status" value="1"/>
</dbReference>
<feature type="domain" description="Helicase HerA central" evidence="1">
    <location>
        <begin position="268"/>
        <end position="322"/>
    </location>
</feature>
<name>A0ABP8ZKC2_9ACTN</name>
<accession>A0ABP8ZKC2</accession>
<evidence type="ECO:0000313" key="4">
    <source>
        <dbReference type="Proteomes" id="UP001500822"/>
    </source>
</evidence>
<dbReference type="CDD" id="cd01127">
    <property type="entry name" value="TrwB_TraG_TraD_VirD4"/>
    <property type="match status" value="1"/>
</dbReference>
<dbReference type="InterPro" id="IPR051162">
    <property type="entry name" value="T4SS_component"/>
</dbReference>
<dbReference type="Proteomes" id="UP001500822">
    <property type="component" value="Unassembled WGS sequence"/>
</dbReference>
<reference evidence="4" key="1">
    <citation type="journal article" date="2019" name="Int. J. Syst. Evol. Microbiol.">
        <title>The Global Catalogue of Microorganisms (GCM) 10K type strain sequencing project: providing services to taxonomists for standard genome sequencing and annotation.</title>
        <authorList>
            <consortium name="The Broad Institute Genomics Platform"/>
            <consortium name="The Broad Institute Genome Sequencing Center for Infectious Disease"/>
            <person name="Wu L."/>
            <person name="Ma J."/>
        </authorList>
    </citation>
    <scope>NUCLEOTIDE SEQUENCE [LARGE SCALE GENOMIC DNA]</scope>
    <source>
        <strain evidence="4">JCM 18077</strain>
    </source>
</reference>
<gene>
    <name evidence="3" type="ORF">GCM10023217_34220</name>
</gene>
<dbReference type="Gene3D" id="3.40.50.300">
    <property type="entry name" value="P-loop containing nucleotide triphosphate hydrolases"/>
    <property type="match status" value="2"/>
</dbReference>
<dbReference type="InterPro" id="IPR027417">
    <property type="entry name" value="P-loop_NTPase"/>
</dbReference>
<evidence type="ECO:0000259" key="1">
    <source>
        <dbReference type="Pfam" id="PF01935"/>
    </source>
</evidence>